<protein>
    <submittedName>
        <fullName evidence="1">Uncharacterized protein</fullName>
    </submittedName>
</protein>
<dbReference type="EMBL" id="BQNB010009691">
    <property type="protein sequence ID" value="GJS67058.1"/>
    <property type="molecule type" value="Genomic_DNA"/>
</dbReference>
<evidence type="ECO:0000313" key="2">
    <source>
        <dbReference type="Proteomes" id="UP001151760"/>
    </source>
</evidence>
<reference evidence="1" key="1">
    <citation type="journal article" date="2022" name="Int. J. Mol. Sci.">
        <title>Draft Genome of Tanacetum Coccineum: Genomic Comparison of Closely Related Tanacetum-Family Plants.</title>
        <authorList>
            <person name="Yamashiro T."/>
            <person name="Shiraishi A."/>
            <person name="Nakayama K."/>
            <person name="Satake H."/>
        </authorList>
    </citation>
    <scope>NUCLEOTIDE SEQUENCE</scope>
</reference>
<evidence type="ECO:0000313" key="1">
    <source>
        <dbReference type="EMBL" id="GJS67058.1"/>
    </source>
</evidence>
<sequence>MQWRYSELEIQEMGHYIVRGEHPNNPEKHSRVWKHVEVSNMTLGDATVENDQIEAIKISDDIHWPQFIMFISKMKKLRWLRLSMLDAENVEAPNCLSNEFCEYIEWNLLTWESILRTVFKAILVSTPDFNGLPRLKKLELMICRELEEIHPSLGHHRSLKSVHVSNCDKLRMFTTIVRMEQLESLHISFCHKSLVFPEIQENMECLVNLDVHAIQIDALLSSIGERCTKPYLSKFARLF</sequence>
<dbReference type="InterPro" id="IPR032675">
    <property type="entry name" value="LRR_dom_sf"/>
</dbReference>
<gene>
    <name evidence="1" type="ORF">Tco_0681622</name>
</gene>
<proteinExistence type="predicted"/>
<accession>A0ABQ4XQ51</accession>
<dbReference type="PANTHER" id="PTHR11017">
    <property type="entry name" value="LEUCINE-RICH REPEAT-CONTAINING PROTEIN"/>
    <property type="match status" value="1"/>
</dbReference>
<dbReference type="PANTHER" id="PTHR11017:SF340">
    <property type="entry name" value="NB-ARC-RELATED"/>
    <property type="match status" value="1"/>
</dbReference>
<dbReference type="Gene3D" id="3.80.10.10">
    <property type="entry name" value="Ribonuclease Inhibitor"/>
    <property type="match status" value="1"/>
</dbReference>
<organism evidence="1 2">
    <name type="scientific">Tanacetum coccineum</name>
    <dbReference type="NCBI Taxonomy" id="301880"/>
    <lineage>
        <taxon>Eukaryota</taxon>
        <taxon>Viridiplantae</taxon>
        <taxon>Streptophyta</taxon>
        <taxon>Embryophyta</taxon>
        <taxon>Tracheophyta</taxon>
        <taxon>Spermatophyta</taxon>
        <taxon>Magnoliopsida</taxon>
        <taxon>eudicotyledons</taxon>
        <taxon>Gunneridae</taxon>
        <taxon>Pentapetalae</taxon>
        <taxon>asterids</taxon>
        <taxon>campanulids</taxon>
        <taxon>Asterales</taxon>
        <taxon>Asteraceae</taxon>
        <taxon>Asteroideae</taxon>
        <taxon>Anthemideae</taxon>
        <taxon>Anthemidinae</taxon>
        <taxon>Tanacetum</taxon>
    </lineage>
</organism>
<reference evidence="1" key="2">
    <citation type="submission" date="2022-01" db="EMBL/GenBank/DDBJ databases">
        <authorList>
            <person name="Yamashiro T."/>
            <person name="Shiraishi A."/>
            <person name="Satake H."/>
            <person name="Nakayama K."/>
        </authorList>
    </citation>
    <scope>NUCLEOTIDE SEQUENCE</scope>
</reference>
<dbReference type="InterPro" id="IPR044974">
    <property type="entry name" value="Disease_R_plants"/>
</dbReference>
<dbReference type="Proteomes" id="UP001151760">
    <property type="component" value="Unassembled WGS sequence"/>
</dbReference>
<comment type="caution">
    <text evidence="1">The sequence shown here is derived from an EMBL/GenBank/DDBJ whole genome shotgun (WGS) entry which is preliminary data.</text>
</comment>
<keyword evidence="2" id="KW-1185">Reference proteome</keyword>
<name>A0ABQ4XQ51_9ASTR</name>
<dbReference type="SUPFAM" id="SSF52047">
    <property type="entry name" value="RNI-like"/>
    <property type="match status" value="1"/>
</dbReference>